<keyword evidence="4 7" id="KW-0812">Transmembrane</keyword>
<feature type="domain" description="ABC transmembrane type-1" evidence="8">
    <location>
        <begin position="71"/>
        <end position="260"/>
    </location>
</feature>
<evidence type="ECO:0000313" key="9">
    <source>
        <dbReference type="EMBL" id="QJD87089.1"/>
    </source>
</evidence>
<organism evidence="9 10">
    <name type="scientific">Cohnella herbarum</name>
    <dbReference type="NCBI Taxonomy" id="2728023"/>
    <lineage>
        <taxon>Bacteria</taxon>
        <taxon>Bacillati</taxon>
        <taxon>Bacillota</taxon>
        <taxon>Bacilli</taxon>
        <taxon>Bacillales</taxon>
        <taxon>Paenibacillaceae</taxon>
        <taxon>Cohnella</taxon>
    </lineage>
</organism>
<dbReference type="PROSITE" id="PS50928">
    <property type="entry name" value="ABC_TM1"/>
    <property type="match status" value="1"/>
</dbReference>
<evidence type="ECO:0000256" key="1">
    <source>
        <dbReference type="ARBA" id="ARBA00004651"/>
    </source>
</evidence>
<dbReference type="InterPro" id="IPR000515">
    <property type="entry name" value="MetI-like"/>
</dbReference>
<comment type="similarity">
    <text evidence="7">Belongs to the binding-protein-dependent transport system permease family.</text>
</comment>
<dbReference type="CDD" id="cd06261">
    <property type="entry name" value="TM_PBP2"/>
    <property type="match status" value="1"/>
</dbReference>
<reference evidence="9 10" key="1">
    <citation type="submission" date="2020-04" db="EMBL/GenBank/DDBJ databases">
        <title>Genome sequencing of novel species.</title>
        <authorList>
            <person name="Heo J."/>
            <person name="Kim S.-J."/>
            <person name="Kim J.-S."/>
            <person name="Hong S.-B."/>
            <person name="Kwon S.-W."/>
        </authorList>
    </citation>
    <scope>NUCLEOTIDE SEQUENCE [LARGE SCALE GENOMIC DNA]</scope>
    <source>
        <strain evidence="9 10">MFER-1</strain>
    </source>
</reference>
<feature type="transmembrane region" description="Helical" evidence="7">
    <location>
        <begin position="108"/>
        <end position="130"/>
    </location>
</feature>
<dbReference type="GO" id="GO:0055085">
    <property type="term" value="P:transmembrane transport"/>
    <property type="evidence" value="ECO:0007669"/>
    <property type="project" value="InterPro"/>
</dbReference>
<dbReference type="InterPro" id="IPR035906">
    <property type="entry name" value="MetI-like_sf"/>
</dbReference>
<feature type="transmembrane region" description="Helical" evidence="7">
    <location>
        <begin position="136"/>
        <end position="156"/>
    </location>
</feature>
<keyword evidence="6 7" id="KW-0472">Membrane</keyword>
<dbReference type="GO" id="GO:0005886">
    <property type="term" value="C:plasma membrane"/>
    <property type="evidence" value="ECO:0007669"/>
    <property type="project" value="UniProtKB-SubCell"/>
</dbReference>
<dbReference type="Pfam" id="PF00528">
    <property type="entry name" value="BPD_transp_1"/>
    <property type="match status" value="1"/>
</dbReference>
<evidence type="ECO:0000256" key="5">
    <source>
        <dbReference type="ARBA" id="ARBA00022989"/>
    </source>
</evidence>
<accession>A0A7Z2VQ68</accession>
<evidence type="ECO:0000256" key="7">
    <source>
        <dbReference type="RuleBase" id="RU363032"/>
    </source>
</evidence>
<evidence type="ECO:0000256" key="3">
    <source>
        <dbReference type="ARBA" id="ARBA00022475"/>
    </source>
</evidence>
<keyword evidence="10" id="KW-1185">Reference proteome</keyword>
<gene>
    <name evidence="9" type="ORF">HH215_30545</name>
</gene>
<evidence type="ECO:0000313" key="10">
    <source>
        <dbReference type="Proteomes" id="UP000502248"/>
    </source>
</evidence>
<dbReference type="PANTHER" id="PTHR43744:SF12">
    <property type="entry name" value="ABC TRANSPORTER PERMEASE PROTEIN MG189-RELATED"/>
    <property type="match status" value="1"/>
</dbReference>
<evidence type="ECO:0000259" key="8">
    <source>
        <dbReference type="PROSITE" id="PS50928"/>
    </source>
</evidence>
<protein>
    <submittedName>
        <fullName evidence="9">Carbohydrate ABC transporter permease</fullName>
    </submittedName>
</protein>
<evidence type="ECO:0000256" key="2">
    <source>
        <dbReference type="ARBA" id="ARBA00022448"/>
    </source>
</evidence>
<comment type="subcellular location">
    <subcellularLocation>
        <location evidence="1 7">Cell membrane</location>
        <topology evidence="1 7">Multi-pass membrane protein</topology>
    </subcellularLocation>
</comment>
<feature type="transmembrane region" description="Helical" evidence="7">
    <location>
        <begin position="75"/>
        <end position="96"/>
    </location>
</feature>
<sequence length="274" mass="30547">MTRNRLAKPLLFYSFASLLAVFALIPFFWMVSTSLKSKGALISIPIEWIPEKISFEGYNKIFTVFPFAKAIFNSLFVSIASTSLVIASALMAAYVFAKIEFKGREVVFALFLATMMVPGQVTMIPVFLVLKEFQLLNSFTGLLLPTIFNPFAIFMLRQHIKTIHNDFVDAAFIDGASQANIFLRIIVPLSMPIVATLGIVTFMGAWNDYFWPLIVLSDKELMTLPLALNSLNGQYASEYNTLMAGSLISMLPIILLYIFAQGFFKTGLQLGGIK</sequence>
<feature type="transmembrane region" description="Helical" evidence="7">
    <location>
        <begin position="239"/>
        <end position="260"/>
    </location>
</feature>
<evidence type="ECO:0000256" key="4">
    <source>
        <dbReference type="ARBA" id="ARBA00022692"/>
    </source>
</evidence>
<dbReference type="Proteomes" id="UP000502248">
    <property type="component" value="Chromosome"/>
</dbReference>
<dbReference type="EMBL" id="CP051680">
    <property type="protein sequence ID" value="QJD87089.1"/>
    <property type="molecule type" value="Genomic_DNA"/>
</dbReference>
<evidence type="ECO:0000256" key="6">
    <source>
        <dbReference type="ARBA" id="ARBA00023136"/>
    </source>
</evidence>
<keyword evidence="2 7" id="KW-0813">Transport</keyword>
<feature type="transmembrane region" description="Helical" evidence="7">
    <location>
        <begin position="12"/>
        <end position="31"/>
    </location>
</feature>
<dbReference type="RefSeq" id="WP_169283335.1">
    <property type="nucleotide sequence ID" value="NZ_CP051680.1"/>
</dbReference>
<dbReference type="AlphaFoldDB" id="A0A7Z2VQ68"/>
<name>A0A7Z2VQ68_9BACL</name>
<dbReference type="SUPFAM" id="SSF161098">
    <property type="entry name" value="MetI-like"/>
    <property type="match status" value="1"/>
</dbReference>
<dbReference type="Gene3D" id="1.10.3720.10">
    <property type="entry name" value="MetI-like"/>
    <property type="match status" value="1"/>
</dbReference>
<keyword evidence="5 7" id="KW-1133">Transmembrane helix</keyword>
<feature type="transmembrane region" description="Helical" evidence="7">
    <location>
        <begin position="181"/>
        <end position="206"/>
    </location>
</feature>
<dbReference type="KEGG" id="cheb:HH215_30545"/>
<dbReference type="PANTHER" id="PTHR43744">
    <property type="entry name" value="ABC TRANSPORTER PERMEASE PROTEIN MG189-RELATED-RELATED"/>
    <property type="match status" value="1"/>
</dbReference>
<proteinExistence type="inferred from homology"/>
<keyword evidence="3" id="KW-1003">Cell membrane</keyword>